<dbReference type="EMBL" id="CAJOBR010001854">
    <property type="protein sequence ID" value="CAF4640413.1"/>
    <property type="molecule type" value="Genomic_DNA"/>
</dbReference>
<sequence>MDETKNTPEKSSTLLSNNKNRDFNATISVQNSQLNAESTFISNESSELPKNFIEIQNEYSTLSNTFDDINTSMSRVSIHDTRPTCRSNANHFRLHPSNSYHQPVRPTVYNRPRPILHQPETQAQLVAFTQPLMSIRLPHQEYPTCEQNYYPSSRPYTPNQSHEQSAVSMKYKSETTTKQPEYYVDSFPSNFSDSSSSSSNNKSRTKHVTFKEPEMVNNTLTANPNHSTYPAPPTHIYPPSRSSHRYGNPSMYNPFYAQHSNTMMNSRMMTQSRGVNMMSTPHVWTPRSYYLNPQTSYAQYRFQSKQLYDPNKPKTTPTLSEYHNSPKVIRTIEPKEKKRTKPTNDIDNSSVPTSNPIPHQITILRKPSTDPEVCTSSIPMIPMPVEDRPILSLEEKVISSEKEQIISSSIENATDTTTTTDKKQLISSSVNSSLDVIVKEEQIQTQFMSNTNTLFSSHELLSILQSANCLSSLNEYAQQKKFTIAYEFSTILPSSFTCIISIDTRSFPSAIQCTSKNEAQKLACDQALRILYRESCKNEQCSLEFSHKHDYIAHRSISAFQELNINELLLGRKTLACMLMITDGQYEQARVISIATGNSCLDETNLNYADDGTTLHDCHAEILVRRGLMRFLFEQIKQSKDNNKSSIFAYNSTSNKYELHENITFHMFISSLPCGNASFNMSSNSLRYKQGTKEGTILGSTSSSKYSIKSCSDKIYRWNILGIQGGLLINILTKPIYLDTITLACETTFDRNYVKYSLCQRLSEHLNSLPSPYVCNLPDIDCPKTKSFQQERQVAKLQTSAFAWNLTVPDTMELLEPMTGRLKNDRSMSLLSKRNLFEDFTNFIQANFRNDNSLSYKTYQQAKQLNKTYVKVKDLISTVFQTESSDTSIPWLSKSDQLEQFSME</sequence>
<comment type="caution">
    <text evidence="5">The sequence shown here is derived from an EMBL/GenBank/DDBJ whole genome shotgun (WGS) entry which is preliminary data.</text>
</comment>
<gene>
    <name evidence="5" type="ORF">GRG538_LOCUS17234</name>
    <name evidence="6" type="ORF">QYT958_LOCUS14091</name>
</gene>
<dbReference type="PANTHER" id="PTHR10910">
    <property type="entry name" value="EUKARYOTE SPECIFIC DSRNA BINDING PROTEIN"/>
    <property type="match status" value="1"/>
</dbReference>
<dbReference type="GO" id="GO:0005730">
    <property type="term" value="C:nucleolus"/>
    <property type="evidence" value="ECO:0007669"/>
    <property type="project" value="TreeGrafter"/>
</dbReference>
<feature type="compositionally biased region" description="Polar residues" evidence="2">
    <location>
        <begin position="343"/>
        <end position="357"/>
    </location>
</feature>
<dbReference type="PROSITE" id="PS50141">
    <property type="entry name" value="A_DEAMIN_EDITASE"/>
    <property type="match status" value="1"/>
</dbReference>
<dbReference type="Proteomes" id="UP000663848">
    <property type="component" value="Unassembled WGS sequence"/>
</dbReference>
<evidence type="ECO:0000313" key="5">
    <source>
        <dbReference type="EMBL" id="CAF3495030.1"/>
    </source>
</evidence>
<dbReference type="GO" id="GO:0005737">
    <property type="term" value="C:cytoplasm"/>
    <property type="evidence" value="ECO:0007669"/>
    <property type="project" value="TreeGrafter"/>
</dbReference>
<evidence type="ECO:0000313" key="7">
    <source>
        <dbReference type="Proteomes" id="UP000663872"/>
    </source>
</evidence>
<dbReference type="SMART" id="SM00552">
    <property type="entry name" value="ADEAMc"/>
    <property type="match status" value="1"/>
</dbReference>
<dbReference type="PANTHER" id="PTHR10910:SF62">
    <property type="entry name" value="AT07585P-RELATED"/>
    <property type="match status" value="1"/>
</dbReference>
<evidence type="ECO:0000259" key="4">
    <source>
        <dbReference type="PROSITE" id="PS50141"/>
    </source>
</evidence>
<feature type="domain" description="DRBM" evidence="3">
    <location>
        <begin position="468"/>
        <end position="533"/>
    </location>
</feature>
<evidence type="ECO:0000256" key="2">
    <source>
        <dbReference type="SAM" id="MobiDB-lite"/>
    </source>
</evidence>
<dbReference type="GO" id="GO:0003726">
    <property type="term" value="F:double-stranded RNA adenosine deaminase activity"/>
    <property type="evidence" value="ECO:0007669"/>
    <property type="project" value="TreeGrafter"/>
</dbReference>
<evidence type="ECO:0000256" key="1">
    <source>
        <dbReference type="PROSITE-ProRule" id="PRU00266"/>
    </source>
</evidence>
<name>A0A818GVZ7_9BILA</name>
<dbReference type="SUPFAM" id="SSF54768">
    <property type="entry name" value="dsRNA-binding domain-like"/>
    <property type="match status" value="1"/>
</dbReference>
<dbReference type="Pfam" id="PF02137">
    <property type="entry name" value="A_deamin"/>
    <property type="match status" value="1"/>
</dbReference>
<dbReference type="GO" id="GO:0006396">
    <property type="term" value="P:RNA processing"/>
    <property type="evidence" value="ECO:0007669"/>
    <property type="project" value="InterPro"/>
</dbReference>
<keyword evidence="1" id="KW-0694">RNA-binding</keyword>
<feature type="domain" description="A to I editase" evidence="4">
    <location>
        <begin position="593"/>
        <end position="901"/>
    </location>
</feature>
<dbReference type="EMBL" id="CAJNYT010002813">
    <property type="protein sequence ID" value="CAF3495030.1"/>
    <property type="molecule type" value="Genomic_DNA"/>
</dbReference>
<dbReference type="GO" id="GO:0003725">
    <property type="term" value="F:double-stranded RNA binding"/>
    <property type="evidence" value="ECO:0007669"/>
    <property type="project" value="TreeGrafter"/>
</dbReference>
<proteinExistence type="predicted"/>
<protein>
    <submittedName>
        <fullName evidence="5">Uncharacterized protein</fullName>
    </submittedName>
</protein>
<dbReference type="AlphaFoldDB" id="A0A818GVZ7"/>
<feature type="region of interest" description="Disordered" evidence="2">
    <location>
        <begin position="335"/>
        <end position="358"/>
    </location>
</feature>
<dbReference type="Gene3D" id="3.30.160.20">
    <property type="match status" value="1"/>
</dbReference>
<dbReference type="SMART" id="SM00358">
    <property type="entry name" value="DSRM"/>
    <property type="match status" value="1"/>
</dbReference>
<reference evidence="5" key="1">
    <citation type="submission" date="2021-02" db="EMBL/GenBank/DDBJ databases">
        <authorList>
            <person name="Nowell W R."/>
        </authorList>
    </citation>
    <scope>NUCLEOTIDE SEQUENCE</scope>
</reference>
<dbReference type="GO" id="GO:0006382">
    <property type="term" value="P:adenosine to inosine editing"/>
    <property type="evidence" value="ECO:0007669"/>
    <property type="project" value="TreeGrafter"/>
</dbReference>
<organism evidence="5 7">
    <name type="scientific">Rotaria socialis</name>
    <dbReference type="NCBI Taxonomy" id="392032"/>
    <lineage>
        <taxon>Eukaryota</taxon>
        <taxon>Metazoa</taxon>
        <taxon>Spiralia</taxon>
        <taxon>Gnathifera</taxon>
        <taxon>Rotifera</taxon>
        <taxon>Eurotatoria</taxon>
        <taxon>Bdelloidea</taxon>
        <taxon>Philodinida</taxon>
        <taxon>Philodinidae</taxon>
        <taxon>Rotaria</taxon>
    </lineage>
</organism>
<evidence type="ECO:0000259" key="3">
    <source>
        <dbReference type="PROSITE" id="PS50137"/>
    </source>
</evidence>
<dbReference type="InterPro" id="IPR002466">
    <property type="entry name" value="A_deamin"/>
</dbReference>
<accession>A0A818GVZ7</accession>
<evidence type="ECO:0000313" key="6">
    <source>
        <dbReference type="EMBL" id="CAF4640413.1"/>
    </source>
</evidence>
<dbReference type="Proteomes" id="UP000663872">
    <property type="component" value="Unassembled WGS sequence"/>
</dbReference>
<dbReference type="PROSITE" id="PS50137">
    <property type="entry name" value="DS_RBD"/>
    <property type="match status" value="1"/>
</dbReference>
<dbReference type="GO" id="GO:0008251">
    <property type="term" value="F:tRNA-specific adenosine deaminase activity"/>
    <property type="evidence" value="ECO:0007669"/>
    <property type="project" value="TreeGrafter"/>
</dbReference>
<dbReference type="InterPro" id="IPR014720">
    <property type="entry name" value="dsRBD_dom"/>
</dbReference>
<dbReference type="Pfam" id="PF00035">
    <property type="entry name" value="dsrm"/>
    <property type="match status" value="1"/>
</dbReference>